<keyword evidence="3" id="KW-1185">Reference proteome</keyword>
<dbReference type="EMBL" id="BLJN01000003">
    <property type="protein sequence ID" value="GFE81565.1"/>
    <property type="molecule type" value="Genomic_DNA"/>
</dbReference>
<dbReference type="SUPFAM" id="SSF53271">
    <property type="entry name" value="PRTase-like"/>
    <property type="match status" value="1"/>
</dbReference>
<dbReference type="AlphaFoldDB" id="A0A829YE24"/>
<organism evidence="2 3">
    <name type="scientific">Steroidobacter agaridevorans</name>
    <dbReference type="NCBI Taxonomy" id="2695856"/>
    <lineage>
        <taxon>Bacteria</taxon>
        <taxon>Pseudomonadati</taxon>
        <taxon>Pseudomonadota</taxon>
        <taxon>Gammaproteobacteria</taxon>
        <taxon>Steroidobacterales</taxon>
        <taxon>Steroidobacteraceae</taxon>
        <taxon>Steroidobacter</taxon>
    </lineage>
</organism>
<dbReference type="Gene3D" id="3.40.50.2020">
    <property type="match status" value="1"/>
</dbReference>
<evidence type="ECO:0000313" key="2">
    <source>
        <dbReference type="EMBL" id="GFE81565.1"/>
    </source>
</evidence>
<dbReference type="InterPro" id="IPR029057">
    <property type="entry name" value="PRTase-like"/>
</dbReference>
<keyword evidence="2" id="KW-0328">Glycosyltransferase</keyword>
<protein>
    <submittedName>
        <fullName evidence="2">Phosphoribosyltransferase</fullName>
    </submittedName>
</protein>
<name>A0A829YE24_9GAMM</name>
<dbReference type="Proteomes" id="UP000445000">
    <property type="component" value="Unassembled WGS sequence"/>
</dbReference>
<feature type="domain" description="Phosphoribosyltransferase" evidence="1">
    <location>
        <begin position="15"/>
        <end position="171"/>
    </location>
</feature>
<dbReference type="Gene3D" id="3.30.1310.20">
    <property type="entry name" value="PRTase-like"/>
    <property type="match status" value="1"/>
</dbReference>
<dbReference type="CDD" id="cd06223">
    <property type="entry name" value="PRTases_typeI"/>
    <property type="match status" value="1"/>
</dbReference>
<sequence length="223" mass="23970">MMSPSYTPFSDRRDAGRQLAAALQEHPFADPVVLALPRGGVPVGYEVAHTLHAPLDVLLVRKLGAPGYEEFGIGALVDGADPHVVLNEDAIEMLHVPPTYIEQECDRQLAEVERRRKLYCGNTQAVAVDGRTVIIVDDGVATGGTVLVAIKAIRDASAERVVVAVPVAPPDILVKLIREADEVVCLFSPANFSAVGAHYTDFEQTSDAEVIELLAAQRAERAQ</sequence>
<dbReference type="GO" id="GO:0016757">
    <property type="term" value="F:glycosyltransferase activity"/>
    <property type="evidence" value="ECO:0007669"/>
    <property type="project" value="UniProtKB-KW"/>
</dbReference>
<evidence type="ECO:0000259" key="1">
    <source>
        <dbReference type="Pfam" id="PF00156"/>
    </source>
</evidence>
<gene>
    <name evidence="2" type="ORF">GCM10011487_35650</name>
</gene>
<keyword evidence="2" id="KW-0808">Transferase</keyword>
<accession>A0A829YE24</accession>
<comment type="caution">
    <text evidence="2">The sequence shown here is derived from an EMBL/GenBank/DDBJ whole genome shotgun (WGS) entry which is preliminary data.</text>
</comment>
<proteinExistence type="predicted"/>
<dbReference type="Pfam" id="PF00156">
    <property type="entry name" value="Pribosyltran"/>
    <property type="match status" value="1"/>
</dbReference>
<evidence type="ECO:0000313" key="3">
    <source>
        <dbReference type="Proteomes" id="UP000445000"/>
    </source>
</evidence>
<dbReference type="InterPro" id="IPR000836">
    <property type="entry name" value="PRTase_dom"/>
</dbReference>
<reference evidence="3" key="1">
    <citation type="submission" date="2020-01" db="EMBL/GenBank/DDBJ databases">
        <title>'Steroidobacter agaridevorans' sp. nov., agar-degrading bacteria isolated from rhizosphere soils.</title>
        <authorList>
            <person name="Ikenaga M."/>
            <person name="Kataoka M."/>
            <person name="Murouchi A."/>
            <person name="Katsuragi S."/>
            <person name="Sakai M."/>
        </authorList>
    </citation>
    <scope>NUCLEOTIDE SEQUENCE [LARGE SCALE GENOMIC DNA]</scope>
    <source>
        <strain evidence="3">YU21-B</strain>
    </source>
</reference>